<comment type="similarity">
    <text evidence="1 2">Belongs to the ubiquitin family. SUMO subfamily.</text>
</comment>
<feature type="region of interest" description="Disordered" evidence="3">
    <location>
        <begin position="1"/>
        <end position="25"/>
    </location>
</feature>
<evidence type="ECO:0000259" key="4">
    <source>
        <dbReference type="PROSITE" id="PS50053"/>
    </source>
</evidence>
<evidence type="ECO:0000256" key="3">
    <source>
        <dbReference type="SAM" id="MobiDB-lite"/>
    </source>
</evidence>
<dbReference type="SMART" id="SM00213">
    <property type="entry name" value="UBQ"/>
    <property type="match status" value="1"/>
</dbReference>
<accession>A0A0N4VJP3</accession>
<dbReference type="Pfam" id="PF11976">
    <property type="entry name" value="Rad60-SLD"/>
    <property type="match status" value="1"/>
</dbReference>
<evidence type="ECO:0000313" key="5">
    <source>
        <dbReference type="EMBL" id="VDD95638.1"/>
    </source>
</evidence>
<proteinExistence type="inferred from homology"/>
<keyword evidence="2" id="KW-0833">Ubl conjugation pathway</keyword>
<dbReference type="InterPro" id="IPR029071">
    <property type="entry name" value="Ubiquitin-like_domsf"/>
</dbReference>
<dbReference type="PROSITE" id="PS50053">
    <property type="entry name" value="UBIQUITIN_2"/>
    <property type="match status" value="1"/>
</dbReference>
<dbReference type="OrthoDB" id="442921at2759"/>
<gene>
    <name evidence="5" type="ORF">EVEC_LOCUS10389</name>
</gene>
<reference evidence="5 6" key="2">
    <citation type="submission" date="2018-10" db="EMBL/GenBank/DDBJ databases">
        <authorList>
            <consortium name="Pathogen Informatics"/>
        </authorList>
    </citation>
    <scope>NUCLEOTIDE SEQUENCE [LARGE SCALE GENOMIC DNA]</scope>
</reference>
<dbReference type="InterPro" id="IPR000626">
    <property type="entry name" value="Ubiquitin-like_dom"/>
</dbReference>
<dbReference type="Proteomes" id="UP000274131">
    <property type="component" value="Unassembled WGS sequence"/>
</dbReference>
<organism evidence="7">
    <name type="scientific">Enterobius vermicularis</name>
    <name type="common">Human pinworm</name>
    <dbReference type="NCBI Taxonomy" id="51028"/>
    <lineage>
        <taxon>Eukaryota</taxon>
        <taxon>Metazoa</taxon>
        <taxon>Ecdysozoa</taxon>
        <taxon>Nematoda</taxon>
        <taxon>Chromadorea</taxon>
        <taxon>Rhabditida</taxon>
        <taxon>Spirurina</taxon>
        <taxon>Oxyuridomorpha</taxon>
        <taxon>Oxyuroidea</taxon>
        <taxon>Oxyuridae</taxon>
        <taxon>Enterobius</taxon>
    </lineage>
</organism>
<dbReference type="SUPFAM" id="SSF54236">
    <property type="entry name" value="Ubiquitin-like"/>
    <property type="match status" value="1"/>
</dbReference>
<dbReference type="EMBL" id="UXUI01010801">
    <property type="protein sequence ID" value="VDD95638.1"/>
    <property type="molecule type" value="Genomic_DNA"/>
</dbReference>
<dbReference type="STRING" id="51028.A0A0N4VJP3"/>
<evidence type="ECO:0000313" key="6">
    <source>
        <dbReference type="Proteomes" id="UP000274131"/>
    </source>
</evidence>
<keyword evidence="6" id="KW-1185">Reference proteome</keyword>
<reference evidence="7" key="1">
    <citation type="submission" date="2017-02" db="UniProtKB">
        <authorList>
            <consortium name="WormBaseParasite"/>
        </authorList>
    </citation>
    <scope>IDENTIFICATION</scope>
</reference>
<comment type="subcellular location">
    <subcellularLocation>
        <location evidence="2">Nucleus</location>
    </subcellularLocation>
</comment>
<protein>
    <recommendedName>
        <fullName evidence="2">Small ubiquitin-related modifier</fullName>
        <shortName evidence="2">SUMO</shortName>
    </recommendedName>
</protein>
<dbReference type="GO" id="GO:0005634">
    <property type="term" value="C:nucleus"/>
    <property type="evidence" value="ECO:0007669"/>
    <property type="project" value="UniProtKB-SubCell"/>
</dbReference>
<evidence type="ECO:0000256" key="2">
    <source>
        <dbReference type="RuleBase" id="RU361190"/>
    </source>
</evidence>
<keyword evidence="2" id="KW-0539">Nucleus</keyword>
<dbReference type="Gene3D" id="3.10.20.90">
    <property type="entry name" value="Phosphatidylinositol 3-kinase Catalytic Subunit, Chain A, domain 1"/>
    <property type="match status" value="1"/>
</dbReference>
<dbReference type="InterPro" id="IPR022617">
    <property type="entry name" value="Rad60/SUMO-like_dom"/>
</dbReference>
<dbReference type="AlphaFoldDB" id="A0A0N4VJP3"/>
<name>A0A0N4VJP3_ENTVE</name>
<evidence type="ECO:0000256" key="1">
    <source>
        <dbReference type="ARBA" id="ARBA00009185"/>
    </source>
</evidence>
<sequence>MFGSQTPAGQGGFTAPAPRSGDSSIKLKVIGPDSSEIDFRVNYETPMGQLMKNYATRNGVSVDTIRFLFDGLHIRDEHTPRSLGLREDDVIEVFEEMVGGELIK</sequence>
<dbReference type="PANTHER" id="PTHR10562">
    <property type="entry name" value="SMALL UBIQUITIN-RELATED MODIFIER"/>
    <property type="match status" value="1"/>
</dbReference>
<feature type="domain" description="Ubiquitin-like" evidence="4">
    <location>
        <begin position="23"/>
        <end position="100"/>
    </location>
</feature>
<dbReference type="WBParaSite" id="EVEC_0001106401-mRNA-1">
    <property type="protein sequence ID" value="EVEC_0001106401-mRNA-1"/>
    <property type="gene ID" value="EVEC_0001106401"/>
</dbReference>
<evidence type="ECO:0000313" key="7">
    <source>
        <dbReference type="WBParaSite" id="EVEC_0001106401-mRNA-1"/>
    </source>
</evidence>